<feature type="region of interest" description="Disordered" evidence="17">
    <location>
        <begin position="1"/>
        <end position="48"/>
    </location>
</feature>
<dbReference type="GO" id="GO:0005384">
    <property type="term" value="F:manganese ion transmembrane transporter activity"/>
    <property type="evidence" value="ECO:0007669"/>
    <property type="project" value="UniProtKB-ARBA"/>
</dbReference>
<evidence type="ECO:0000256" key="10">
    <source>
        <dbReference type="ARBA" id="ARBA00022967"/>
    </source>
</evidence>
<dbReference type="GO" id="GO:0005737">
    <property type="term" value="C:cytoplasm"/>
    <property type="evidence" value="ECO:0007669"/>
    <property type="project" value="UniProtKB-ARBA"/>
</dbReference>
<keyword evidence="12" id="KW-0406">Ion transport</keyword>
<keyword evidence="9" id="KW-0067">ATP-binding</keyword>
<dbReference type="Pfam" id="PF00690">
    <property type="entry name" value="Cation_ATPase_N"/>
    <property type="match status" value="1"/>
</dbReference>
<dbReference type="InterPro" id="IPR059000">
    <property type="entry name" value="ATPase_P-type_domA"/>
</dbReference>
<dbReference type="GO" id="GO:0005388">
    <property type="term" value="F:P-type calcium transporter activity"/>
    <property type="evidence" value="ECO:0007669"/>
    <property type="project" value="UniProtKB-EC"/>
</dbReference>
<comment type="catalytic activity">
    <reaction evidence="15">
        <text>Ca(2+)(in) + ATP + H2O = Ca(2+)(out) + ADP + phosphate + H(+)</text>
        <dbReference type="Rhea" id="RHEA:18105"/>
        <dbReference type="ChEBI" id="CHEBI:15377"/>
        <dbReference type="ChEBI" id="CHEBI:15378"/>
        <dbReference type="ChEBI" id="CHEBI:29108"/>
        <dbReference type="ChEBI" id="CHEBI:30616"/>
        <dbReference type="ChEBI" id="CHEBI:43474"/>
        <dbReference type="ChEBI" id="CHEBI:456216"/>
        <dbReference type="EC" id="7.2.2.10"/>
    </reaction>
</comment>
<dbReference type="SFLD" id="SFLDG00002">
    <property type="entry name" value="C1.7:_P-type_atpase_like"/>
    <property type="match status" value="1"/>
</dbReference>
<dbReference type="SUPFAM" id="SSF81653">
    <property type="entry name" value="Calcium ATPase, transduction domain A"/>
    <property type="match status" value="1"/>
</dbReference>
<evidence type="ECO:0000256" key="1">
    <source>
        <dbReference type="ARBA" id="ARBA00004127"/>
    </source>
</evidence>
<keyword evidence="10" id="KW-1278">Translocase</keyword>
<evidence type="ECO:0000256" key="16">
    <source>
        <dbReference type="ARBA" id="ARBA00067949"/>
    </source>
</evidence>
<dbReference type="InterPro" id="IPR008250">
    <property type="entry name" value="ATPase_P-typ_transduc_dom_A_sf"/>
</dbReference>
<dbReference type="InterPro" id="IPR018303">
    <property type="entry name" value="ATPase_P-typ_P_site"/>
</dbReference>
<keyword evidence="6 18" id="KW-0812">Transmembrane</keyword>
<dbReference type="InterPro" id="IPR001757">
    <property type="entry name" value="P_typ_ATPase"/>
</dbReference>
<keyword evidence="8" id="KW-0106">Calcium</keyword>
<dbReference type="InterPro" id="IPR004014">
    <property type="entry name" value="ATPase_P-typ_cation-transptr_N"/>
</dbReference>
<dbReference type="PANTHER" id="PTHR42861">
    <property type="entry name" value="CALCIUM-TRANSPORTING ATPASE"/>
    <property type="match status" value="1"/>
</dbReference>
<feature type="domain" description="Cation-transporting P-type ATPase N-terminal" evidence="19">
    <location>
        <begin position="148"/>
        <end position="223"/>
    </location>
</feature>
<dbReference type="InterPro" id="IPR036412">
    <property type="entry name" value="HAD-like_sf"/>
</dbReference>
<dbReference type="SMART" id="SM00831">
    <property type="entry name" value="Cation_ATPase_N"/>
    <property type="match status" value="1"/>
</dbReference>
<dbReference type="GO" id="GO:0016887">
    <property type="term" value="F:ATP hydrolysis activity"/>
    <property type="evidence" value="ECO:0007669"/>
    <property type="project" value="InterPro"/>
</dbReference>
<organism evidence="20 21">
    <name type="scientific">Lyophyllum shimeji</name>
    <name type="common">Hon-shimeji</name>
    <name type="synonym">Tricholoma shimeji</name>
    <dbReference type="NCBI Taxonomy" id="47721"/>
    <lineage>
        <taxon>Eukaryota</taxon>
        <taxon>Fungi</taxon>
        <taxon>Dikarya</taxon>
        <taxon>Basidiomycota</taxon>
        <taxon>Agaricomycotina</taxon>
        <taxon>Agaricomycetes</taxon>
        <taxon>Agaricomycetidae</taxon>
        <taxon>Agaricales</taxon>
        <taxon>Tricholomatineae</taxon>
        <taxon>Lyophyllaceae</taxon>
        <taxon>Lyophyllum</taxon>
    </lineage>
</organism>
<dbReference type="GO" id="GO:0031090">
    <property type="term" value="C:organelle membrane"/>
    <property type="evidence" value="ECO:0007669"/>
    <property type="project" value="UniProtKB-ARBA"/>
</dbReference>
<evidence type="ECO:0000256" key="13">
    <source>
        <dbReference type="ARBA" id="ARBA00023136"/>
    </source>
</evidence>
<dbReference type="FunFam" id="3.40.50.1000:FF:000028">
    <property type="entry name" value="Calcium-transporting P-type ATPase, putative"/>
    <property type="match status" value="1"/>
</dbReference>
<name>A0A9P3PKG4_LYOSH</name>
<keyword evidence="21" id="KW-1185">Reference proteome</keyword>
<dbReference type="EC" id="7.2.2.10" evidence="2"/>
<evidence type="ECO:0000313" key="21">
    <source>
        <dbReference type="Proteomes" id="UP001063166"/>
    </source>
</evidence>
<gene>
    <name evidence="20" type="primary">PMR1</name>
    <name evidence="20" type="ORF">LshimejAT787_0409710</name>
</gene>
<dbReference type="InterPro" id="IPR023214">
    <property type="entry name" value="HAD_sf"/>
</dbReference>
<dbReference type="Pfam" id="PF00689">
    <property type="entry name" value="Cation_ATPase_C"/>
    <property type="match status" value="1"/>
</dbReference>
<reference evidence="20" key="1">
    <citation type="submission" date="2022-07" db="EMBL/GenBank/DDBJ databases">
        <title>The genome of Lyophyllum shimeji provides insight into the initial evolution of ectomycorrhizal fungal genome.</title>
        <authorList>
            <person name="Kobayashi Y."/>
            <person name="Shibata T."/>
            <person name="Hirakawa H."/>
            <person name="Shigenobu S."/>
            <person name="Nishiyama T."/>
            <person name="Yamada A."/>
            <person name="Hasebe M."/>
            <person name="Kawaguchi M."/>
        </authorList>
    </citation>
    <scope>NUCLEOTIDE SEQUENCE</scope>
    <source>
        <strain evidence="20">AT787</strain>
    </source>
</reference>
<dbReference type="InterPro" id="IPR044492">
    <property type="entry name" value="P_typ_ATPase_HD_dom"/>
</dbReference>
<dbReference type="Pfam" id="PF13246">
    <property type="entry name" value="Cation_ATPase"/>
    <property type="match status" value="1"/>
</dbReference>
<feature type="transmembrane region" description="Helical" evidence="18">
    <location>
        <begin position="964"/>
        <end position="986"/>
    </location>
</feature>
<evidence type="ECO:0000256" key="7">
    <source>
        <dbReference type="ARBA" id="ARBA00022741"/>
    </source>
</evidence>
<evidence type="ECO:0000256" key="8">
    <source>
        <dbReference type="ARBA" id="ARBA00022837"/>
    </source>
</evidence>
<dbReference type="GO" id="GO:0012505">
    <property type="term" value="C:endomembrane system"/>
    <property type="evidence" value="ECO:0007669"/>
    <property type="project" value="UniProtKB-SubCell"/>
</dbReference>
<evidence type="ECO:0000256" key="11">
    <source>
        <dbReference type="ARBA" id="ARBA00022989"/>
    </source>
</evidence>
<dbReference type="SFLD" id="SFLDF00027">
    <property type="entry name" value="p-type_atpase"/>
    <property type="match status" value="1"/>
</dbReference>
<dbReference type="EMBL" id="BRPK01000004">
    <property type="protein sequence ID" value="GLB37920.1"/>
    <property type="molecule type" value="Genomic_DNA"/>
</dbReference>
<comment type="caution">
    <text evidence="20">The sequence shown here is derived from an EMBL/GenBank/DDBJ whole genome shotgun (WGS) entry which is preliminary data.</text>
</comment>
<evidence type="ECO:0000256" key="17">
    <source>
        <dbReference type="SAM" id="MobiDB-lite"/>
    </source>
</evidence>
<dbReference type="PRINTS" id="PR00119">
    <property type="entry name" value="CATATPASE"/>
</dbReference>
<dbReference type="InterPro" id="IPR006068">
    <property type="entry name" value="ATPase_P-typ_cation-transptr_C"/>
</dbReference>
<evidence type="ECO:0000256" key="2">
    <source>
        <dbReference type="ARBA" id="ARBA00012790"/>
    </source>
</evidence>
<dbReference type="Gene3D" id="2.70.150.10">
    <property type="entry name" value="Calcium-transporting ATPase, cytoplasmic transduction domain A"/>
    <property type="match status" value="1"/>
</dbReference>
<keyword evidence="5" id="KW-0109">Calcium transport</keyword>
<feature type="region of interest" description="Disordered" evidence="17">
    <location>
        <begin position="680"/>
        <end position="701"/>
    </location>
</feature>
<keyword evidence="7" id="KW-0547">Nucleotide-binding</keyword>
<comment type="similarity">
    <text evidence="14">Belongs to the cation transport ATPase (P-type) (TC 3.A.3) family.</text>
</comment>
<evidence type="ECO:0000256" key="6">
    <source>
        <dbReference type="ARBA" id="ARBA00022692"/>
    </source>
</evidence>
<keyword evidence="11 18" id="KW-1133">Transmembrane helix</keyword>
<dbReference type="Proteomes" id="UP001063166">
    <property type="component" value="Unassembled WGS sequence"/>
</dbReference>
<dbReference type="SUPFAM" id="SSF56784">
    <property type="entry name" value="HAD-like"/>
    <property type="match status" value="1"/>
</dbReference>
<evidence type="ECO:0000259" key="19">
    <source>
        <dbReference type="SMART" id="SM00831"/>
    </source>
</evidence>
<dbReference type="Pfam" id="PF00122">
    <property type="entry name" value="E1-E2_ATPase"/>
    <property type="match status" value="1"/>
</dbReference>
<dbReference type="FunFam" id="2.70.150.10:FF:000008">
    <property type="entry name" value="Calcium-transporting ATPase"/>
    <property type="match status" value="1"/>
</dbReference>
<comment type="subcellular location">
    <subcellularLocation>
        <location evidence="1">Endomembrane system</location>
        <topology evidence="1">Multi-pass membrane protein</topology>
    </subcellularLocation>
</comment>
<dbReference type="InterPro" id="IPR023299">
    <property type="entry name" value="ATPase_P-typ_cyto_dom_N"/>
</dbReference>
<dbReference type="SUPFAM" id="SSF81665">
    <property type="entry name" value="Calcium ATPase, transmembrane domain M"/>
    <property type="match status" value="1"/>
</dbReference>
<dbReference type="Gene3D" id="3.40.50.1000">
    <property type="entry name" value="HAD superfamily/HAD-like"/>
    <property type="match status" value="1"/>
</dbReference>
<evidence type="ECO:0000256" key="14">
    <source>
        <dbReference type="ARBA" id="ARBA00038148"/>
    </source>
</evidence>
<evidence type="ECO:0000256" key="4">
    <source>
        <dbReference type="ARBA" id="ARBA00022553"/>
    </source>
</evidence>
<evidence type="ECO:0000256" key="15">
    <source>
        <dbReference type="ARBA" id="ARBA00048694"/>
    </source>
</evidence>
<keyword evidence="3" id="KW-0813">Transport</keyword>
<protein>
    <recommendedName>
        <fullName evidence="16">Calcium-transporting ATPase 1</fullName>
        <ecNumber evidence="2">7.2.2.10</ecNumber>
    </recommendedName>
</protein>
<keyword evidence="4" id="KW-0597">Phosphoprotein</keyword>
<dbReference type="AlphaFoldDB" id="A0A9P3PKG4"/>
<feature type="transmembrane region" description="Helical" evidence="18">
    <location>
        <begin position="431"/>
        <end position="455"/>
    </location>
</feature>
<feature type="region of interest" description="Disordered" evidence="17">
    <location>
        <begin position="129"/>
        <end position="148"/>
    </location>
</feature>
<evidence type="ECO:0000313" key="20">
    <source>
        <dbReference type="EMBL" id="GLB37920.1"/>
    </source>
</evidence>
<dbReference type="FunFam" id="3.40.50.1000:FF:000001">
    <property type="entry name" value="Phospholipid-transporting ATPase IC"/>
    <property type="match status" value="1"/>
</dbReference>
<dbReference type="SFLD" id="SFLDS00003">
    <property type="entry name" value="Haloacid_Dehalogenase"/>
    <property type="match status" value="1"/>
</dbReference>
<accession>A0A9P3PKG4</accession>
<dbReference type="GO" id="GO:0005524">
    <property type="term" value="F:ATP binding"/>
    <property type="evidence" value="ECO:0007669"/>
    <property type="project" value="UniProtKB-KW"/>
</dbReference>
<dbReference type="NCBIfam" id="TIGR01494">
    <property type="entry name" value="ATPase_P-type"/>
    <property type="match status" value="2"/>
</dbReference>
<dbReference type="SUPFAM" id="SSF81660">
    <property type="entry name" value="Metal cation-transporting ATPase, ATP-binding domain N"/>
    <property type="match status" value="1"/>
</dbReference>
<dbReference type="OrthoDB" id="3352408at2759"/>
<dbReference type="InterPro" id="IPR023298">
    <property type="entry name" value="ATPase_P-typ_TM_dom_sf"/>
</dbReference>
<evidence type="ECO:0000256" key="12">
    <source>
        <dbReference type="ARBA" id="ARBA00023065"/>
    </source>
</evidence>
<proteinExistence type="inferred from homology"/>
<feature type="transmembrane region" description="Helical" evidence="18">
    <location>
        <begin position="1027"/>
        <end position="1045"/>
    </location>
</feature>
<dbReference type="Gene3D" id="1.20.1110.10">
    <property type="entry name" value="Calcium-transporting ATPase, transmembrane domain"/>
    <property type="match status" value="1"/>
</dbReference>
<feature type="transmembrane region" description="Helical" evidence="18">
    <location>
        <begin position="401"/>
        <end position="419"/>
    </location>
</feature>
<feature type="compositionally biased region" description="Polar residues" evidence="17">
    <location>
        <begin position="139"/>
        <end position="148"/>
    </location>
</feature>
<sequence>MPPRTTSSGMGERKKRTMSALPLTSVATTSSASHRHLYQPTRSPSPPASAYFPLLSGNGTAELRPTPDAQAHFAYSTTLRRHPSEAAALASPAHLAHAVNAEAQSLWSRAIGFITGQRQEDEYGARMENGRVSPRGQRDQQSNTASAQFAHTSVEDTIAHFRTSSENGLLHSDIPNLQATHGYNEFSVSTPEPVLLKFAKTIYESPLILLLCGSATVSAIMGNIDDAVSITVAVLIVLTVGFVQERRSEKSLEALNKLVPHHCHVLREGQTIHVLANELVPGDIVTFSTGDRIPADIRIISCIDLEIDESSLTGETEARKKNNATCQYDTMHGRTNGDPVALADRTCIAYMGTLVRNGRGTGVVIATGTATEFGVIFSMMQDVEEKRTPLQLSMDELAKKLSFMSFGVIGIICLIGVLQQRSWLEMFTIGVSLAVAAIPEGLPIVTTVTLALGVLRMAKRKAIVKKLHSVESLGSVSVICSDKTGTLTKNEQTVVEAYSVDETVHLDPSSTTPYTARISPALKKTMDIGAICNNASLVKNEDGVYVGQSTDVALLNVLEVFGLPDRRHHFERLSERPFNSEHKYMAVSGIHHDPPSGSSTPTLNHNYNHITINGAPREMYYIKGSIEAILDRCKFYYVNDESTPALDANTRSVILTKAQATAARGLRVLAMAYGYGSVDSATNDRPPSRGSSSMTSRTASPAISEEKANLVFAGFQAMLDPPRKGVADSIALLQSGGVQVVMITGDSEQTALAIAQKLGLRVGRGAGGTGGGVGGVVTSGYCLTGKAIDQMTKGQLKERVGSVSVFARTTPRHKMAIVEALQARGQVVAMTGDGVNDAPALKMADIGVSMGKSGTDVAKEAADMILVDDNFSTILPAVEEGKSIFHNIQNFLSFQLSTAAAALTLITLSTMLGLSNPLNAMQILFINILMDGPPSQSLGVDPVDAAVMRRPPRKKDAPIITKRLLYRVLFSASIIVLGTLFVYVFALEDDNMSRREQTMTFTCFVFLDLVSAVQNRGLGCGLGQNKMLVLTVSVSALTQLALVYVPFMQRIFQTAALSASDLSVLLALAGMSMVLHEGRRTYERNLNAQESFASIMEEEMA</sequence>
<evidence type="ECO:0000256" key="3">
    <source>
        <dbReference type="ARBA" id="ARBA00022448"/>
    </source>
</evidence>
<dbReference type="PROSITE" id="PS00154">
    <property type="entry name" value="ATPASE_E1_E2"/>
    <property type="match status" value="1"/>
</dbReference>
<keyword evidence="13 18" id="KW-0472">Membrane</keyword>
<evidence type="ECO:0000256" key="18">
    <source>
        <dbReference type="SAM" id="Phobius"/>
    </source>
</evidence>
<dbReference type="Gene3D" id="3.40.1110.10">
    <property type="entry name" value="Calcium-transporting ATPase, cytoplasmic domain N"/>
    <property type="match status" value="1"/>
</dbReference>
<evidence type="ECO:0000256" key="9">
    <source>
        <dbReference type="ARBA" id="ARBA00022840"/>
    </source>
</evidence>
<evidence type="ECO:0000256" key="5">
    <source>
        <dbReference type="ARBA" id="ARBA00022568"/>
    </source>
</evidence>